<evidence type="ECO:0000313" key="4">
    <source>
        <dbReference type="Proteomes" id="UP000036987"/>
    </source>
</evidence>
<name>A0A0K9PTA5_ZOSMR</name>
<proteinExistence type="predicted"/>
<dbReference type="PANTHER" id="PTHR32387:SF0">
    <property type="entry name" value="PROTEIN NO VEIN"/>
    <property type="match status" value="1"/>
</dbReference>
<dbReference type="GO" id="GO:0009793">
    <property type="term" value="P:embryo development ending in seed dormancy"/>
    <property type="evidence" value="ECO:0000318"/>
    <property type="project" value="GO_Central"/>
</dbReference>
<feature type="domain" description="Protein NO VEIN C-terminal" evidence="1">
    <location>
        <begin position="1956"/>
        <end position="2037"/>
    </location>
</feature>
<dbReference type="Gene3D" id="6.10.160.20">
    <property type="match status" value="1"/>
</dbReference>
<dbReference type="InterPro" id="IPR025718">
    <property type="entry name" value="SAP30_Sin3-bd"/>
</dbReference>
<dbReference type="Gene3D" id="3.30.565.10">
    <property type="entry name" value="Histidine kinase-like ATPase, C-terminal domain"/>
    <property type="match status" value="1"/>
</dbReference>
<dbReference type="GO" id="GO:0048364">
    <property type="term" value="P:root development"/>
    <property type="evidence" value="ECO:0000318"/>
    <property type="project" value="GO_Central"/>
</dbReference>
<evidence type="ECO:0000313" key="3">
    <source>
        <dbReference type="EMBL" id="KMZ72179.1"/>
    </source>
</evidence>
<dbReference type="GO" id="GO:0005634">
    <property type="term" value="C:nucleus"/>
    <property type="evidence" value="ECO:0000318"/>
    <property type="project" value="GO_Central"/>
</dbReference>
<evidence type="ECO:0000259" key="2">
    <source>
        <dbReference type="Pfam" id="PF13867"/>
    </source>
</evidence>
<dbReference type="EMBL" id="LFYR01000643">
    <property type="protein sequence ID" value="KMZ72179.1"/>
    <property type="molecule type" value="Genomic_DNA"/>
</dbReference>
<keyword evidence="4" id="KW-1185">Reference proteome</keyword>
<evidence type="ECO:0000259" key="1">
    <source>
        <dbReference type="Pfam" id="PF13020"/>
    </source>
</evidence>
<dbReference type="Pfam" id="PF13867">
    <property type="entry name" value="SAP30_Sin3_bdg"/>
    <property type="match status" value="1"/>
</dbReference>
<reference evidence="4" key="1">
    <citation type="journal article" date="2016" name="Nature">
        <title>The genome of the seagrass Zostera marina reveals angiosperm adaptation to the sea.</title>
        <authorList>
            <person name="Olsen J.L."/>
            <person name="Rouze P."/>
            <person name="Verhelst B."/>
            <person name="Lin Y.-C."/>
            <person name="Bayer T."/>
            <person name="Collen J."/>
            <person name="Dattolo E."/>
            <person name="De Paoli E."/>
            <person name="Dittami S."/>
            <person name="Maumus F."/>
            <person name="Michel G."/>
            <person name="Kersting A."/>
            <person name="Lauritano C."/>
            <person name="Lohaus R."/>
            <person name="Toepel M."/>
            <person name="Tonon T."/>
            <person name="Vanneste K."/>
            <person name="Amirebrahimi M."/>
            <person name="Brakel J."/>
            <person name="Bostroem C."/>
            <person name="Chovatia M."/>
            <person name="Grimwood J."/>
            <person name="Jenkins J.W."/>
            <person name="Jueterbock A."/>
            <person name="Mraz A."/>
            <person name="Stam W.T."/>
            <person name="Tice H."/>
            <person name="Bornberg-Bauer E."/>
            <person name="Green P.J."/>
            <person name="Pearson G.A."/>
            <person name="Procaccini G."/>
            <person name="Duarte C.M."/>
            <person name="Schmutz J."/>
            <person name="Reusch T.B.H."/>
            <person name="Van de Peer Y."/>
        </authorList>
    </citation>
    <scope>NUCLEOTIDE SEQUENCE [LARGE SCALE GENOMIC DNA]</scope>
    <source>
        <strain evidence="4">cv. Finnish</strain>
    </source>
</reference>
<dbReference type="PANTHER" id="PTHR32387">
    <property type="entry name" value="WU:FJ29H11"/>
    <property type="match status" value="1"/>
</dbReference>
<keyword evidence="3" id="KW-0808">Transferase</keyword>
<protein>
    <submittedName>
        <fullName evidence="3">Histidine kinase-, DNA gyrase B-, and HSP90-like ATPase familyprotein</fullName>
    </submittedName>
</protein>
<accession>A0A0K9PTA5</accession>
<dbReference type="InterPro" id="IPR052957">
    <property type="entry name" value="Auxin_embryo_med"/>
</dbReference>
<feature type="domain" description="Histone deacetylase complex subunit SAP30 Sin3 binding" evidence="2">
    <location>
        <begin position="2065"/>
        <end position="2122"/>
    </location>
</feature>
<comment type="caution">
    <text evidence="3">The sequence shown here is derived from an EMBL/GenBank/DDBJ whole genome shotgun (WGS) entry which is preliminary data.</text>
</comment>
<dbReference type="SUPFAM" id="SSF55874">
    <property type="entry name" value="ATPase domain of HSP90 chaperone/DNA topoisomerase II/histidine kinase"/>
    <property type="match status" value="1"/>
</dbReference>
<sequence length="2129" mass="241916">MISDVVQKLSAYFISTHNVVNDNVQHLEKTFTVMKIMRDCETWLTSQFSVQEFSFLGHGDFFGFIEKNINLLPYEMHSFLMGNDYNKPLLMASMLPRQLDSFLSHTTSNLSNKEKITAHYISTLLNKQFPTIGFQISGNDIASFSMDIVKSNENDQHCCSVLFSTILLGNILGRSEGCLSKVDVMESEGVQYDIFHRHSSEDAVKCLMKSPMLFDLHSWSHWDLVYAPSLGPLLEWLLSGVHCKDLLCIATRDGKFIRIDRNATAEEFLEAALQGSSYEAAVKLLSLIPLYGGTQNVPVSLLKHFTKRAIEVVIRNSKEYMDVTKSSFDVQGIECQNVHHDEFSAASCFILDCLSHIPSEFRSFAAKILVPGLQSFNKDAYSVLLHECKQTSQRLMLHEIGLSLGVIQWIDDFNAFKSLPYSDFVIISSQNIIKNFEFTFPESSLALKCERDITDRSCNVKRTTSSQDYTSLLGGHPHKLKHQKDNVLTPKRLEDPEKDLIKLDDSDICDASLIIESIRRDEFGLEPNLDFNEDSLLKKQHARLGRALHCLSQELYSQDSHLLLELIQNADDNIYPENVDPSLAFILQDNGIVVLNNEHGFSAQNIRALCDIGNSTKKGGVGYIGHKGIGFKSVFRVTNAPEIHSNGFHVKFDISEGQIGFILPTVISPYDISIHFGQLSCTDGQTNTASWKTCIVLPFKTKLKEEIGRNSIVSLFSDLHPSLLLFLHRLKCIQYRNILNDTFILMKKETREDGIIRVYHGNDVMSWLVVKQKLQATLIRPDVQTTEIAIAFTLEECDEGEYKPYLSQQPVFAFLPLRQYGFKCILQGDFDLPSSREEVDGNSIWNQWLLLEFPKLFVGAEMSFFNLPCFKECPGKAVSAFMKFVPLMGEVYGFFSHIPNAILSRLRTSNCLLLEGHIDWVPPCRVLRGWDDQAQLLITDSILDKYLGLGYLKKDIILSDSLAMALGIKNYGPIILMNIMSSICNSDGAIECLGFNWLSSWLVAINILLTVQSTGYFPNEDSEFDIINNLKKIPFVPLSDGSYGSVSEGAIWLPFDNFSVRFESKHGPETFPHLYRRLRTVNVHLFSAEMSYIHRQVETSTNNLIMILNRIGVQQLSAHEIIKNHIFPGLTSDFHKSEDPNIIIEYLSFVMLHQQFDCSSCCNEKEKFILELRNKPIILTNHGFKCPMMGPIHFSKEFQNPVSTDRLIDNMDSEWHEVDDIYLKHSCSQMLTSSVLKWREFFMAMGVTDFVQVIQVEKSASDLSNFSSIIRCNNEQSCSVSILSDWESPELASLLAKFSFENDKDKCKYMLEVLDSMWDDYYGARTTAHMTLSNINDKRRNNSSFMKIILNTKWVASSIDKELHLPNELFLDCDSVRSILGASAPYAIPQVTSKKLSEDIGFKTRVTVNDALAVLLLWRMSASPFKTSISQMCKFYNFIWDQLSSMEYGIKDQLKSSYSIFTPFIGRLRQKDAVPGLFLLPNEVYWHDPAGLMNQIERIVAQNPSDKFNIPCRELGNVYPSSLHNFFVNECDVNEAPSFGNYVKILLKLSNHALPRQAASNVFRVLLKWADDLKTGIIKYEEVLDLKKKLSELQNKVFPTSQDNWVSLHPTFGLVCWSDDEDLRIQLENCRNIHLLNFGILNDEDRSMLFGKLASLLQTIGVRSLSEVVCREAVSYGTGDNHENVLLINWVLPYAQRYMYNLSMEEYVLQKEVTLEKLRQLHVCVVEKLYYKHCLKGQSIDLKKKFKCHSLLQGNILYAACSSDTHSLYLELSRIFFDGSANLHLANFLHMITTMAESGSNEDQIEFFIVNSQKICKLPPEETSWSLNSKHDSAISHNPSSMIAMEGNSTKIHKKTDTAWPPVARKSASAFGTDLTYKFKIMPNLTSNCGSNMEKSIDINVDENWVVEDNDAAETAVGMQTIEGSNISSTSAPYVGDKLSLNTSNEEECYRTGRLGEAAAFAYFSEKLNSTNIVNWLNKDVETGLPYDLIIGNNKDVEYIEVKTTRSQNKNWFEISWRELEFAFEKGDGFSIARVVLNGPGKAKITVFRNPLKLFRNKKVDLSELKADTLSRNRRYFNLVEQVDVTGPNPSKDQLLEAVLRHFTSQKMDKFQVIARFLNAAKRLKNLCT</sequence>
<dbReference type="Proteomes" id="UP000036987">
    <property type="component" value="Unassembled WGS sequence"/>
</dbReference>
<dbReference type="GO" id="GO:0010305">
    <property type="term" value="P:leaf vascular tissue pattern formation"/>
    <property type="evidence" value="ECO:0000318"/>
    <property type="project" value="GO_Central"/>
</dbReference>
<dbReference type="GO" id="GO:0016301">
    <property type="term" value="F:kinase activity"/>
    <property type="evidence" value="ECO:0007669"/>
    <property type="project" value="UniProtKB-KW"/>
</dbReference>
<keyword evidence="3" id="KW-0418">Kinase</keyword>
<dbReference type="Pfam" id="PF13020">
    <property type="entry name" value="NOV_C"/>
    <property type="match status" value="1"/>
</dbReference>
<dbReference type="InterPro" id="IPR038291">
    <property type="entry name" value="SAP30_C_sf"/>
</dbReference>
<dbReference type="OrthoDB" id="743335at2759"/>
<gene>
    <name evidence="3" type="ORF">ZOSMA_16G01500</name>
</gene>
<dbReference type="NCBIfam" id="NF047352">
    <property type="entry name" value="P_loop_sacsin"/>
    <property type="match status" value="1"/>
</dbReference>
<dbReference type="InterPro" id="IPR024975">
    <property type="entry name" value="NOV_C"/>
</dbReference>
<dbReference type="InterPro" id="IPR036890">
    <property type="entry name" value="HATPase_C_sf"/>
</dbReference>
<organism evidence="3 4">
    <name type="scientific">Zostera marina</name>
    <name type="common">Eelgrass</name>
    <dbReference type="NCBI Taxonomy" id="29655"/>
    <lineage>
        <taxon>Eukaryota</taxon>
        <taxon>Viridiplantae</taxon>
        <taxon>Streptophyta</taxon>
        <taxon>Embryophyta</taxon>
        <taxon>Tracheophyta</taxon>
        <taxon>Spermatophyta</taxon>
        <taxon>Magnoliopsida</taxon>
        <taxon>Liliopsida</taxon>
        <taxon>Zosteraceae</taxon>
        <taxon>Zostera</taxon>
    </lineage>
</organism>
<dbReference type="OMA" id="PLEVHVN"/>
<dbReference type="STRING" id="29655.A0A0K9PTA5"/>